<evidence type="ECO:0000313" key="1">
    <source>
        <dbReference type="EMBL" id="AVP40400.1"/>
    </source>
</evidence>
<dbReference type="Proteomes" id="UP000241797">
    <property type="component" value="Segment"/>
</dbReference>
<reference evidence="1 2" key="1">
    <citation type="submission" date="2018-03" db="EMBL/GenBank/DDBJ databases">
        <title>Isolation, the biological characteristics and genomics of two new strains of lysate Staphylococcus aureus phage.</title>
        <authorList>
            <person name="Jin X."/>
            <person name="Zhang C."/>
        </authorList>
    </citation>
    <scope>NUCLEOTIDE SEQUENCE [LARGE SCALE GENOMIC DNA]</scope>
</reference>
<dbReference type="KEGG" id="vg:54990156"/>
<protein>
    <submittedName>
        <fullName evidence="1">Uncharacterized protein</fullName>
    </submittedName>
</protein>
<dbReference type="RefSeq" id="YP_009799667.1">
    <property type="nucleotide sequence ID" value="NC_047945.1"/>
</dbReference>
<dbReference type="EMBL" id="MH078572">
    <property type="protein sequence ID" value="AVP40400.1"/>
    <property type="molecule type" value="Genomic_DNA"/>
</dbReference>
<proteinExistence type="predicted"/>
<name>A0A2P1MXV2_9CAUD</name>
<dbReference type="GeneID" id="54990156"/>
<sequence>MAHVYENHMGGVYFSKDYDESLLETCEQCFDSDSYLGFAYSLPQLKAMLREESYAEDYINEKCNEYIDFMEDDLDGV</sequence>
<evidence type="ECO:0000313" key="2">
    <source>
        <dbReference type="Proteomes" id="UP000241797"/>
    </source>
</evidence>
<organism evidence="1 2">
    <name type="scientific">Staphylococcus phage phiSA_BS1</name>
    <dbReference type="NCBI Taxonomy" id="2126734"/>
    <lineage>
        <taxon>Viruses</taxon>
        <taxon>Duplodnaviria</taxon>
        <taxon>Heunggongvirae</taxon>
        <taxon>Uroviricota</taxon>
        <taxon>Caudoviricetes</taxon>
        <taxon>Herelleviridae</taxon>
        <taxon>Twortvirinae</taxon>
        <taxon>Baoshanvirus</taxon>
        <taxon>Baoshanvirus BS1</taxon>
    </lineage>
</organism>
<keyword evidence="2" id="KW-1185">Reference proteome</keyword>
<accession>A0A2P1MXV2</accession>